<dbReference type="InterPro" id="IPR001633">
    <property type="entry name" value="EAL_dom"/>
</dbReference>
<evidence type="ECO:0000259" key="2">
    <source>
        <dbReference type="PROSITE" id="PS50883"/>
    </source>
</evidence>
<dbReference type="NCBIfam" id="TIGR00254">
    <property type="entry name" value="GGDEF"/>
    <property type="match status" value="1"/>
</dbReference>
<dbReference type="Gene3D" id="3.20.20.450">
    <property type="entry name" value="EAL domain"/>
    <property type="match status" value="1"/>
</dbReference>
<dbReference type="InterPro" id="IPR000160">
    <property type="entry name" value="GGDEF_dom"/>
</dbReference>
<dbReference type="SUPFAM" id="SSF55073">
    <property type="entry name" value="Nucleotide cyclase"/>
    <property type="match status" value="1"/>
</dbReference>
<dbReference type="InterPro" id="IPR029787">
    <property type="entry name" value="Nucleotide_cyclase"/>
</dbReference>
<evidence type="ECO:0000313" key="5">
    <source>
        <dbReference type="Proteomes" id="UP000265431"/>
    </source>
</evidence>
<dbReference type="CDD" id="cd01949">
    <property type="entry name" value="GGDEF"/>
    <property type="match status" value="1"/>
</dbReference>
<comment type="caution">
    <text evidence="4">The sequence shown here is derived from an EMBL/GenBank/DDBJ whole genome shotgun (WGS) entry which is preliminary data.</text>
</comment>
<feature type="domain" description="EAL" evidence="2">
    <location>
        <begin position="241"/>
        <end position="493"/>
    </location>
</feature>
<dbReference type="PANTHER" id="PTHR44757">
    <property type="entry name" value="DIGUANYLATE CYCLASE DGCP"/>
    <property type="match status" value="1"/>
</dbReference>
<sequence>MTYTLSDQDVAMLERRALRERQSRKAAEKILEQKSLELFSANTDLKKAKENLRAQIEALQVERDRVLEASRVDHLTGLANRTAFFERLVTALLAPRLQKTSLKLLLVDLRRFKSINARVGQYGGDLVLKAVAARLQQVADEASGFAARFGGNEFALCVELPARHAFCYAQHLQEVLHQPIEVLNRQLTLDVAIGAAGTNTAGSDIEGLRRAADFAMQKARALPVGGVCAYDSELKAEASRRHDLEILLRKAIKKNEIEPWFQPIIDPRDPSKLSFEVLARWMGPDGFVAPMEFIPLAEELGLRRRLDRYLLQRACELAKPWIDDGWLSDISVNVSPSDLMSPDFVRILSEVLEQIDFPRDRLVIEVTESVFIEDLAFARSQLDALHALGLKVALDDFGTGYSNLRSLVGLPLSKIKLDRSLISDLDINDSVAMLISTITQWARAINLTIVAEGVETENQLTVLKALGCTNLQGYLFGKAQCANDIEVAYQPKKIAV</sequence>
<accession>A0A399QXE6</accession>
<dbReference type="EMBL" id="QWGB01000007">
    <property type="protein sequence ID" value="RIJ22172.1"/>
    <property type="molecule type" value="Genomic_DNA"/>
</dbReference>
<dbReference type="Proteomes" id="UP000265431">
    <property type="component" value="Unassembled WGS sequence"/>
</dbReference>
<dbReference type="PROSITE" id="PS50883">
    <property type="entry name" value="EAL"/>
    <property type="match status" value="1"/>
</dbReference>
<dbReference type="InterPro" id="IPR052155">
    <property type="entry name" value="Biofilm_reg_signaling"/>
</dbReference>
<keyword evidence="5" id="KW-1185">Reference proteome</keyword>
<evidence type="ECO:0000256" key="1">
    <source>
        <dbReference type="SAM" id="Coils"/>
    </source>
</evidence>
<dbReference type="InterPro" id="IPR035919">
    <property type="entry name" value="EAL_sf"/>
</dbReference>
<organism evidence="4 5">
    <name type="scientific">Henriciella barbarensis</name>
    <dbReference type="NCBI Taxonomy" id="86342"/>
    <lineage>
        <taxon>Bacteria</taxon>
        <taxon>Pseudomonadati</taxon>
        <taxon>Pseudomonadota</taxon>
        <taxon>Alphaproteobacteria</taxon>
        <taxon>Hyphomonadales</taxon>
        <taxon>Hyphomonadaceae</taxon>
        <taxon>Henriciella</taxon>
    </lineage>
</organism>
<reference evidence="4 5" key="1">
    <citation type="submission" date="2018-08" db="EMBL/GenBank/DDBJ databases">
        <title>Henriciella mobilis sp. nov., isolated from seawater.</title>
        <authorList>
            <person name="Cheng H."/>
            <person name="Wu Y.-H."/>
            <person name="Xu X.-W."/>
            <person name="Guo L.-L."/>
        </authorList>
    </citation>
    <scope>NUCLEOTIDE SEQUENCE [LARGE SCALE GENOMIC DNA]</scope>
    <source>
        <strain evidence="4 5">CCUG66934</strain>
    </source>
</reference>
<gene>
    <name evidence="4" type="ORF">D1224_11460</name>
</gene>
<dbReference type="CDD" id="cd01948">
    <property type="entry name" value="EAL"/>
    <property type="match status" value="1"/>
</dbReference>
<dbReference type="Gene3D" id="3.30.70.270">
    <property type="match status" value="1"/>
</dbReference>
<name>A0A399QXE6_9PROT</name>
<dbReference type="AlphaFoldDB" id="A0A399QXE6"/>
<evidence type="ECO:0000313" key="4">
    <source>
        <dbReference type="EMBL" id="RIJ22172.1"/>
    </source>
</evidence>
<evidence type="ECO:0000259" key="3">
    <source>
        <dbReference type="PROSITE" id="PS50887"/>
    </source>
</evidence>
<dbReference type="Pfam" id="PF00990">
    <property type="entry name" value="GGDEF"/>
    <property type="match status" value="1"/>
</dbReference>
<proteinExistence type="predicted"/>
<protein>
    <submittedName>
        <fullName evidence="4">EAL domain-containing protein</fullName>
    </submittedName>
</protein>
<dbReference type="InterPro" id="IPR043128">
    <property type="entry name" value="Rev_trsase/Diguanyl_cyclase"/>
</dbReference>
<dbReference type="SMART" id="SM00052">
    <property type="entry name" value="EAL"/>
    <property type="match status" value="1"/>
</dbReference>
<dbReference type="OrthoDB" id="7279500at2"/>
<dbReference type="PANTHER" id="PTHR44757:SF2">
    <property type="entry name" value="BIOFILM ARCHITECTURE MAINTENANCE PROTEIN MBAA"/>
    <property type="match status" value="1"/>
</dbReference>
<keyword evidence="1" id="KW-0175">Coiled coil</keyword>
<feature type="coiled-coil region" evidence="1">
    <location>
        <begin position="31"/>
        <end position="69"/>
    </location>
</feature>
<dbReference type="Pfam" id="PF00563">
    <property type="entry name" value="EAL"/>
    <property type="match status" value="1"/>
</dbReference>
<dbReference type="SUPFAM" id="SSF141868">
    <property type="entry name" value="EAL domain-like"/>
    <property type="match status" value="1"/>
</dbReference>
<dbReference type="SMART" id="SM00267">
    <property type="entry name" value="GGDEF"/>
    <property type="match status" value="1"/>
</dbReference>
<feature type="domain" description="GGDEF" evidence="3">
    <location>
        <begin position="100"/>
        <end position="232"/>
    </location>
</feature>
<dbReference type="PROSITE" id="PS50887">
    <property type="entry name" value="GGDEF"/>
    <property type="match status" value="1"/>
</dbReference>
<dbReference type="RefSeq" id="WP_119380091.1">
    <property type="nucleotide sequence ID" value="NZ_QWGB01000007.1"/>
</dbReference>